<accession>A0A6J8AWI3</accession>
<proteinExistence type="predicted"/>
<dbReference type="Proteomes" id="UP000507470">
    <property type="component" value="Unassembled WGS sequence"/>
</dbReference>
<organism evidence="4 5">
    <name type="scientific">Mytilus coruscus</name>
    <name type="common">Sea mussel</name>
    <dbReference type="NCBI Taxonomy" id="42192"/>
    <lineage>
        <taxon>Eukaryota</taxon>
        <taxon>Metazoa</taxon>
        <taxon>Spiralia</taxon>
        <taxon>Lophotrochozoa</taxon>
        <taxon>Mollusca</taxon>
        <taxon>Bivalvia</taxon>
        <taxon>Autobranchia</taxon>
        <taxon>Pteriomorphia</taxon>
        <taxon>Mytilida</taxon>
        <taxon>Mytiloidea</taxon>
        <taxon>Mytilidae</taxon>
        <taxon>Mytilinae</taxon>
        <taxon>Mytilus</taxon>
    </lineage>
</organism>
<feature type="compositionally biased region" description="Acidic residues" evidence="3">
    <location>
        <begin position="31"/>
        <end position="41"/>
    </location>
</feature>
<gene>
    <name evidence="4" type="ORF">MCOR_12326</name>
</gene>
<dbReference type="OrthoDB" id="194865at2759"/>
<reference evidence="4 5" key="1">
    <citation type="submission" date="2020-06" db="EMBL/GenBank/DDBJ databases">
        <authorList>
            <person name="Li R."/>
            <person name="Bekaert M."/>
        </authorList>
    </citation>
    <scope>NUCLEOTIDE SEQUENCE [LARGE SCALE GENOMIC DNA]</scope>
    <source>
        <strain evidence="5">wild</strain>
    </source>
</reference>
<evidence type="ECO:0000313" key="5">
    <source>
        <dbReference type="Proteomes" id="UP000507470"/>
    </source>
</evidence>
<evidence type="ECO:0000256" key="3">
    <source>
        <dbReference type="SAM" id="MobiDB-lite"/>
    </source>
</evidence>
<evidence type="ECO:0000313" key="4">
    <source>
        <dbReference type="EMBL" id="CAC5375261.1"/>
    </source>
</evidence>
<dbReference type="EC" id="3.1.1.89" evidence="4"/>
<dbReference type="AlphaFoldDB" id="A0A6J8AWI3"/>
<dbReference type="InterPro" id="IPR016812">
    <property type="entry name" value="PPase_methylesterase_euk"/>
</dbReference>
<protein>
    <submittedName>
        <fullName evidence="4">PPME1</fullName>
        <ecNumber evidence="4">3.1.1.89</ecNumber>
    </submittedName>
</protein>
<dbReference type="PANTHER" id="PTHR14189:SF0">
    <property type="entry name" value="PROTEIN PHOSPHATASE METHYLESTERASE 1"/>
    <property type="match status" value="1"/>
</dbReference>
<feature type="region of interest" description="Disordered" evidence="3">
    <location>
        <begin position="1"/>
        <end position="81"/>
    </location>
</feature>
<feature type="compositionally biased region" description="Polar residues" evidence="3">
    <location>
        <begin position="48"/>
        <end position="73"/>
    </location>
</feature>
<dbReference type="Gene3D" id="3.40.50.1820">
    <property type="entry name" value="alpha/beta hydrolase"/>
    <property type="match status" value="1"/>
</dbReference>
<dbReference type="GO" id="GO:0051723">
    <property type="term" value="F:protein methylesterase activity"/>
    <property type="evidence" value="ECO:0007669"/>
    <property type="project" value="UniProtKB-EC"/>
</dbReference>
<evidence type="ECO:0000256" key="1">
    <source>
        <dbReference type="ARBA" id="ARBA00022487"/>
    </source>
</evidence>
<name>A0A6J8AWI3_MYTCO</name>
<dbReference type="EMBL" id="CACVKT020002141">
    <property type="protein sequence ID" value="CAC5375261.1"/>
    <property type="molecule type" value="Genomic_DNA"/>
</dbReference>
<keyword evidence="5" id="KW-1185">Reference proteome</keyword>
<evidence type="ECO:0000256" key="2">
    <source>
        <dbReference type="ARBA" id="ARBA00022801"/>
    </source>
</evidence>
<keyword evidence="1" id="KW-0719">Serine esterase</keyword>
<dbReference type="InterPro" id="IPR029058">
    <property type="entry name" value="AB_hydrolase_fold"/>
</dbReference>
<sequence length="198" mass="22467">MFSRIDTAETATSQLDHEHEMEVVTSTSDTIAEEDEDEDGESEKSKNSTDLLQNTDILTSDTQESSKNQQQHTESFKKPDSSTKYTWRIDLGKTEPFWKGVNRLDKELTIGQMQGKFQMQVLPQCGHAVHEDSPDKVEEVLATFMVRYKVAEATHNFESVKSGQIKNVESVKVSMVGQLKRKVPDAGFTSQKEYRNTK</sequence>
<keyword evidence="2 4" id="KW-0378">Hydrolase</keyword>
<dbReference type="PANTHER" id="PTHR14189">
    <property type="entry name" value="PROTEIN PHOSPHATASE METHYLESTERASE-1 RELATED"/>
    <property type="match status" value="1"/>
</dbReference>